<evidence type="ECO:0000313" key="8">
    <source>
        <dbReference type="EMBL" id="CAD7276113.1"/>
    </source>
</evidence>
<feature type="compositionally biased region" description="Pro residues" evidence="4">
    <location>
        <begin position="879"/>
        <end position="891"/>
    </location>
</feature>
<dbReference type="EMBL" id="CAJPEX010000554">
    <property type="protein sequence ID" value="CAG0916265.1"/>
    <property type="molecule type" value="Genomic_DNA"/>
</dbReference>
<evidence type="ECO:0000313" key="9">
    <source>
        <dbReference type="Proteomes" id="UP000678499"/>
    </source>
</evidence>
<organism evidence="8">
    <name type="scientific">Notodromas monacha</name>
    <dbReference type="NCBI Taxonomy" id="399045"/>
    <lineage>
        <taxon>Eukaryota</taxon>
        <taxon>Metazoa</taxon>
        <taxon>Ecdysozoa</taxon>
        <taxon>Arthropoda</taxon>
        <taxon>Crustacea</taxon>
        <taxon>Oligostraca</taxon>
        <taxon>Ostracoda</taxon>
        <taxon>Podocopa</taxon>
        <taxon>Podocopida</taxon>
        <taxon>Cypridocopina</taxon>
        <taxon>Cypridoidea</taxon>
        <taxon>Cyprididae</taxon>
        <taxon>Notodromas</taxon>
    </lineage>
</organism>
<feature type="compositionally biased region" description="Low complexity" evidence="4">
    <location>
        <begin position="149"/>
        <end position="163"/>
    </location>
</feature>
<dbReference type="InterPro" id="IPR008144">
    <property type="entry name" value="Guanylate_kin-like_dom"/>
</dbReference>
<dbReference type="SMART" id="SM00685">
    <property type="entry name" value="DM14"/>
    <property type="match status" value="4"/>
</dbReference>
<dbReference type="SMART" id="SM00228">
    <property type="entry name" value="PDZ"/>
    <property type="match status" value="1"/>
</dbReference>
<sequence>MLTTGRRGAKASRTPSLINLCRLRDRLGGSESGALYLKDIIEHPMSAPVVKVRDRVEAKLAKAISKPVIDSCKCISEEVVDLCKFKSCAEATQLSNFLQELHFSTILRVHDIIAKKKFEAGISTETDEEKLNLDIVEAAEKLSKASTEDSGVNSRPSSRSGSDGDMEEEGVTIRMVGLRKSPYEPLGVTVRSEDGNLYVARILGGGVIDRQGLLNVGDVIREVNGVEVSTPEDLAEVIKTTGDTINMRVEANFLENGGGPQVGGGYESMHAVCYMRALFNYNPEEDTLLPCPEIGLAFHQGDVLEIVDQSDLNWWQARIVGIGGIGGPKGPAGLIPSQDLEERRKAFVKPEFDYVHKTGLCGTKISKKKKRQMYQTKAYSDFEKAELLMYEEVVRSPPFQRKTLVLIGAAGVGRRTLKNKLIASDPTKFGAVIPFTSRPIRPGEEDGKNYQFASLAEVEKDITNHKYLEYGEHDGHIYGTKLDSIRSVIRSGRMCILDCSPAAVKILHNSPEFRPFVVFVAAPGVEQLRFMNEYGRVMAGQSQRTLTMDRALRYSSRRARTMESLASFIEDEDLRRTMEESARLQRAYDKYIDIVVVNEDFDLTFQKLLDALETLSTESQPGMFRKKKPPPTEPRRAPPIPFPMIGEKMEGDAMDHLDIDDADLEDELMDLLGGDGGSGSRPVAKKRAQASVPSNRAAAAFPKVKQQAPVKVDSYASGDEGSDVNEDEIDELEDELKGVLGHHDQKSTSSFESSSALMSEDEARPPPSGSISILELKSRLNAYVDGEKTVKSAGDLAKARRYGRAIKTLHDMIKDVSKGKAVNEEDVPPMIAVNSSSKTGLLESSAQRPVTDVPKKDCDSPQPMSRTTSSSSAPMRAAPLPPRRAPPPPSCVPVEPSTSETLLVDLTPITKQPVDSPKPIISPDDEISRLKQAAVAAKKSGDKAKALELLKKAKELDGKLEDSASVEPCVDISVKPATTSVVKKIDENPNLKAQVPESTATDEPPTPSSVLEALEQRLAKYLAVKSDAETEGNSRKARMYGRIVGQYQEAIRDHKKGRPIPVDELPTPPGFPPIPTGPVKSEALGAPTSSNQGLPAVPSVAVVRVENSDGSYATVEPVPTSNILKEANLKPAPSPISKSPATSRDPSPSIPGQTRVSQQLAIIKQKQHEYKTAALEAKRRGDLAKAKEFLKISRGFDPMIESLEGGLRVDTVNIPSLPDLNEDRNDFILMGREDSILPFNTAALDQLEEILTRQLAMSSEFKDYFHKIGDVISASRFENRAAICRRDLQKLGKIKGSGFSGSQGPKIIQETRKFLIASGWFRGDQLYGTAVVKLKPLETQCNLHDTYDLMDGRKAVGGNLEIMIRLRNPILKKETEEMTKRWTIVDWDSVAQR</sequence>
<dbReference type="CDD" id="cd11862">
    <property type="entry name" value="SH3_MPP"/>
    <property type="match status" value="1"/>
</dbReference>
<dbReference type="SMART" id="SM00326">
    <property type="entry name" value="SH3"/>
    <property type="match status" value="1"/>
</dbReference>
<keyword evidence="2 3" id="KW-0728">SH3 domain</keyword>
<dbReference type="SMART" id="SM00072">
    <property type="entry name" value="GuKc"/>
    <property type="match status" value="1"/>
</dbReference>
<dbReference type="InterPro" id="IPR027417">
    <property type="entry name" value="P-loop_NTPase"/>
</dbReference>
<dbReference type="InterPro" id="IPR036028">
    <property type="entry name" value="SH3-like_dom_sf"/>
</dbReference>
<feature type="region of interest" description="Disordered" evidence="4">
    <location>
        <begin position="669"/>
        <end position="725"/>
    </location>
</feature>
<feature type="compositionally biased region" description="Low complexity" evidence="4">
    <location>
        <begin position="860"/>
        <end position="878"/>
    </location>
</feature>
<dbReference type="OrthoDB" id="65789at2759"/>
<dbReference type="SUPFAM" id="SSF50044">
    <property type="entry name" value="SH3-domain"/>
    <property type="match status" value="1"/>
</dbReference>
<feature type="domain" description="PDZ" evidence="7">
    <location>
        <begin position="175"/>
        <end position="253"/>
    </location>
</feature>
<dbReference type="InterPro" id="IPR008145">
    <property type="entry name" value="GK/Ca_channel_bsu"/>
</dbReference>
<evidence type="ECO:0000259" key="5">
    <source>
        <dbReference type="PROSITE" id="PS50002"/>
    </source>
</evidence>
<dbReference type="PROSITE" id="PS50052">
    <property type="entry name" value="GUANYLATE_KINASE_2"/>
    <property type="match status" value="1"/>
</dbReference>
<evidence type="ECO:0000259" key="7">
    <source>
        <dbReference type="PROSITE" id="PS50106"/>
    </source>
</evidence>
<feature type="region of interest" description="Disordered" evidence="4">
    <location>
        <begin position="836"/>
        <end position="896"/>
    </location>
</feature>
<name>A0A7R9BLL8_9CRUS</name>
<feature type="region of interest" description="Disordered" evidence="4">
    <location>
        <begin position="986"/>
        <end position="1008"/>
    </location>
</feature>
<accession>A0A7R9BLL8</accession>
<feature type="compositionally biased region" description="Low complexity" evidence="4">
    <location>
        <begin position="747"/>
        <end position="758"/>
    </location>
</feature>
<feature type="region of interest" description="Disordered" evidence="4">
    <location>
        <begin position="1054"/>
        <end position="1094"/>
    </location>
</feature>
<dbReference type="Gene3D" id="2.30.42.10">
    <property type="match status" value="1"/>
</dbReference>
<dbReference type="Gene3D" id="2.30.30.40">
    <property type="entry name" value="SH3 Domains"/>
    <property type="match status" value="1"/>
</dbReference>
<feature type="compositionally biased region" description="Polar residues" evidence="4">
    <location>
        <begin position="1144"/>
        <end position="1156"/>
    </location>
</feature>
<dbReference type="PROSITE" id="PS50002">
    <property type="entry name" value="SH3"/>
    <property type="match status" value="1"/>
</dbReference>
<dbReference type="PANTHER" id="PTHR23122">
    <property type="entry name" value="MEMBRANE-ASSOCIATED GUANYLATE KINASE MAGUK"/>
    <property type="match status" value="1"/>
</dbReference>
<dbReference type="InterPro" id="IPR001452">
    <property type="entry name" value="SH3_domain"/>
</dbReference>
<feature type="domain" description="Guanylate kinase-like" evidence="6">
    <location>
        <begin position="401"/>
        <end position="613"/>
    </location>
</feature>
<dbReference type="InterPro" id="IPR036034">
    <property type="entry name" value="PDZ_sf"/>
</dbReference>
<protein>
    <submittedName>
        <fullName evidence="8">Uncharacterized protein</fullName>
    </submittedName>
</protein>
<evidence type="ECO:0000256" key="4">
    <source>
        <dbReference type="SAM" id="MobiDB-lite"/>
    </source>
</evidence>
<dbReference type="Gene3D" id="3.40.50.300">
    <property type="entry name" value="P-loop containing nucleotide triphosphate hydrolases"/>
    <property type="match status" value="1"/>
</dbReference>
<feature type="region of interest" description="Disordered" evidence="4">
    <location>
        <begin position="1124"/>
        <end position="1156"/>
    </location>
</feature>
<dbReference type="Pfam" id="PF00625">
    <property type="entry name" value="Guanylate_kin"/>
    <property type="match status" value="1"/>
</dbReference>
<dbReference type="InterPro" id="IPR001478">
    <property type="entry name" value="PDZ"/>
</dbReference>
<dbReference type="SUPFAM" id="SSF50156">
    <property type="entry name" value="PDZ domain-like"/>
    <property type="match status" value="1"/>
</dbReference>
<dbReference type="EMBL" id="OA882591">
    <property type="protein sequence ID" value="CAD7276113.1"/>
    <property type="molecule type" value="Genomic_DNA"/>
</dbReference>
<gene>
    <name evidence="8" type="ORF">NMOB1V02_LOCUS3890</name>
</gene>
<dbReference type="Proteomes" id="UP000678499">
    <property type="component" value="Unassembled WGS sequence"/>
</dbReference>
<evidence type="ECO:0000256" key="2">
    <source>
        <dbReference type="ARBA" id="ARBA00022443"/>
    </source>
</evidence>
<dbReference type="Pfam" id="PF07653">
    <property type="entry name" value="SH3_2"/>
    <property type="match status" value="1"/>
</dbReference>
<evidence type="ECO:0000259" key="6">
    <source>
        <dbReference type="PROSITE" id="PS50052"/>
    </source>
</evidence>
<feature type="compositionally biased region" description="Polar residues" evidence="4">
    <location>
        <begin position="836"/>
        <end position="848"/>
    </location>
</feature>
<evidence type="ECO:0000256" key="3">
    <source>
        <dbReference type="PROSITE-ProRule" id="PRU00192"/>
    </source>
</evidence>
<comment type="similarity">
    <text evidence="1">Belongs to the MAGUK family.</text>
</comment>
<dbReference type="SUPFAM" id="SSF52540">
    <property type="entry name" value="P-loop containing nucleoside triphosphate hydrolases"/>
    <property type="match status" value="1"/>
</dbReference>
<dbReference type="PROSITE" id="PS50106">
    <property type="entry name" value="PDZ"/>
    <property type="match status" value="1"/>
</dbReference>
<reference evidence="8" key="1">
    <citation type="submission" date="2020-11" db="EMBL/GenBank/DDBJ databases">
        <authorList>
            <person name="Tran Van P."/>
        </authorList>
    </citation>
    <scope>NUCLEOTIDE SEQUENCE</scope>
</reference>
<dbReference type="Pfam" id="PF00595">
    <property type="entry name" value="PDZ"/>
    <property type="match status" value="1"/>
</dbReference>
<keyword evidence="9" id="KW-1185">Reference proteome</keyword>
<feature type="region of interest" description="Disordered" evidence="4">
    <location>
        <begin position="144"/>
        <end position="169"/>
    </location>
</feature>
<dbReference type="InterPro" id="IPR006608">
    <property type="entry name" value="CC2D1A/B_DM14"/>
</dbReference>
<proteinExistence type="inferred from homology"/>
<feature type="compositionally biased region" description="Pro residues" evidence="4">
    <location>
        <begin position="1066"/>
        <end position="1076"/>
    </location>
</feature>
<dbReference type="InterPro" id="IPR050716">
    <property type="entry name" value="MAGUK"/>
</dbReference>
<feature type="region of interest" description="Disordered" evidence="4">
    <location>
        <begin position="740"/>
        <end position="771"/>
    </location>
</feature>
<evidence type="ECO:0000256" key="1">
    <source>
        <dbReference type="ARBA" id="ARBA00007014"/>
    </source>
</evidence>
<feature type="domain" description="SH3" evidence="5">
    <location>
        <begin position="270"/>
        <end position="345"/>
    </location>
</feature>
<feature type="region of interest" description="Disordered" evidence="4">
    <location>
        <begin position="619"/>
        <end position="641"/>
    </location>
</feature>
<dbReference type="Pfam" id="PF21528">
    <property type="entry name" value="CC2D1A-B_DM14"/>
    <property type="match status" value="2"/>
</dbReference>